<comment type="similarity">
    <text evidence="2 14">Belongs to the cytochrome c oxidase subunit 2 family.</text>
</comment>
<gene>
    <name evidence="21" type="primary">coxB</name>
    <name evidence="21" type="ORF">DX914_19725</name>
</gene>
<dbReference type="PROSITE" id="PS00078">
    <property type="entry name" value="COX2"/>
    <property type="match status" value="1"/>
</dbReference>
<keyword evidence="11 17" id="KW-0472">Membrane</keyword>
<keyword evidence="21" id="KW-0560">Oxidoreductase</keyword>
<comment type="cofactor">
    <cofactor evidence="15">
        <name>Cu cation</name>
        <dbReference type="ChEBI" id="CHEBI:23378"/>
    </cofactor>
    <text evidence="15">Binds a copper A center.</text>
</comment>
<feature type="compositionally biased region" description="Low complexity" evidence="16">
    <location>
        <begin position="274"/>
        <end position="297"/>
    </location>
</feature>
<feature type="domain" description="Cytochrome oxidase subunit II transmembrane region profile" evidence="20">
    <location>
        <begin position="28"/>
        <end position="124"/>
    </location>
</feature>
<protein>
    <recommendedName>
        <fullName evidence="15">Cytochrome c oxidase subunit 2</fullName>
        <ecNumber evidence="15">7.1.1.9</ecNumber>
    </recommendedName>
</protein>
<dbReference type="Gene3D" id="1.10.287.90">
    <property type="match status" value="1"/>
</dbReference>
<evidence type="ECO:0000256" key="6">
    <source>
        <dbReference type="ARBA" id="ARBA00022723"/>
    </source>
</evidence>
<dbReference type="InterPro" id="IPR011759">
    <property type="entry name" value="Cyt_c_oxidase_su2_TM_dom"/>
</dbReference>
<name>A0A371JWN8_9GAMM</name>
<dbReference type="InterPro" id="IPR036257">
    <property type="entry name" value="Cyt_c_oxidase_su2_TM_sf"/>
</dbReference>
<dbReference type="InterPro" id="IPR045187">
    <property type="entry name" value="CcO_II"/>
</dbReference>
<dbReference type="PRINTS" id="PR01166">
    <property type="entry name" value="CYCOXIDASEII"/>
</dbReference>
<comment type="catalytic activity">
    <reaction evidence="13 15">
        <text>4 Fe(II)-[cytochrome c] + O2 + 8 H(+)(in) = 4 Fe(III)-[cytochrome c] + 2 H2O + 4 H(+)(out)</text>
        <dbReference type="Rhea" id="RHEA:11436"/>
        <dbReference type="Rhea" id="RHEA-COMP:10350"/>
        <dbReference type="Rhea" id="RHEA-COMP:14399"/>
        <dbReference type="ChEBI" id="CHEBI:15377"/>
        <dbReference type="ChEBI" id="CHEBI:15378"/>
        <dbReference type="ChEBI" id="CHEBI:15379"/>
        <dbReference type="ChEBI" id="CHEBI:29033"/>
        <dbReference type="ChEBI" id="CHEBI:29034"/>
        <dbReference type="EC" id="7.1.1.9"/>
    </reaction>
</comment>
<keyword evidence="9 17" id="KW-1133">Transmembrane helix</keyword>
<feature type="chain" id="PRO_5016853320" description="Cytochrome c oxidase subunit 2" evidence="18">
    <location>
        <begin position="27"/>
        <end position="312"/>
    </location>
</feature>
<keyword evidence="3 14" id="KW-0813">Transport</keyword>
<dbReference type="PROSITE" id="PS50999">
    <property type="entry name" value="COX2_TM"/>
    <property type="match status" value="1"/>
</dbReference>
<dbReference type="InterPro" id="IPR001505">
    <property type="entry name" value="Copper_CuA"/>
</dbReference>
<dbReference type="OrthoDB" id="9781261at2"/>
<comment type="subcellular location">
    <subcellularLocation>
        <location evidence="14">Cell membrane</location>
        <topology evidence="14">Multi-pass membrane protein</topology>
    </subcellularLocation>
    <subcellularLocation>
        <location evidence="1">Membrane</location>
        <topology evidence="1">Multi-pass membrane protein</topology>
    </subcellularLocation>
</comment>
<evidence type="ECO:0000313" key="22">
    <source>
        <dbReference type="Proteomes" id="UP000264492"/>
    </source>
</evidence>
<evidence type="ECO:0000256" key="8">
    <source>
        <dbReference type="ARBA" id="ARBA00022982"/>
    </source>
</evidence>
<evidence type="ECO:0000256" key="2">
    <source>
        <dbReference type="ARBA" id="ARBA00007866"/>
    </source>
</evidence>
<dbReference type="AlphaFoldDB" id="A0A371JWN8"/>
<keyword evidence="18" id="KW-0732">Signal</keyword>
<evidence type="ECO:0000256" key="16">
    <source>
        <dbReference type="SAM" id="MobiDB-lite"/>
    </source>
</evidence>
<keyword evidence="5 14" id="KW-0812">Transmembrane</keyword>
<evidence type="ECO:0000259" key="20">
    <source>
        <dbReference type="PROSITE" id="PS50999"/>
    </source>
</evidence>
<dbReference type="PANTHER" id="PTHR22888:SF9">
    <property type="entry name" value="CYTOCHROME C OXIDASE SUBUNIT 2"/>
    <property type="match status" value="1"/>
</dbReference>
<evidence type="ECO:0000259" key="19">
    <source>
        <dbReference type="PROSITE" id="PS50857"/>
    </source>
</evidence>
<dbReference type="InterPro" id="IPR008972">
    <property type="entry name" value="Cupredoxin"/>
</dbReference>
<evidence type="ECO:0000256" key="3">
    <source>
        <dbReference type="ARBA" id="ARBA00022448"/>
    </source>
</evidence>
<dbReference type="Proteomes" id="UP000264492">
    <property type="component" value="Unassembled WGS sequence"/>
</dbReference>
<comment type="caution">
    <text evidence="21">The sequence shown here is derived from an EMBL/GenBank/DDBJ whole genome shotgun (WGS) entry which is preliminary data.</text>
</comment>
<dbReference type="PROSITE" id="PS50857">
    <property type="entry name" value="COX2_CUA"/>
    <property type="match status" value="1"/>
</dbReference>
<sequence>MKAGRFQQWAVGVAAMALPVLAFAQAADPKPWQLNMGRGVTAQSVNAYEAHMLALWICVAIGILVFGAMAVAMFKFRHSKGAVADKDFTHSTKLEIIWTVVPVVLLVAMAFPATSKLIAMYNTHEGAKMTVKVTGFQWMWKYDYLGEGVSFTSRLDRKSDQLRQSKKTVTQADHEHYLLDVDNVLVLPTDTKIRFVITADDVIHAWWVPALGWKQDAIPGIVNEAWTEIKQPGVYRGQCAELCGKDHGFMPIVVRAVPPAEYQQWLAEQKAKNAPAPAAPAAPAEAAPAAAPAPATAGTPNSDAPTAAAVAG</sequence>
<feature type="transmembrane region" description="Helical" evidence="17">
    <location>
        <begin position="50"/>
        <end position="74"/>
    </location>
</feature>
<dbReference type="Pfam" id="PF00116">
    <property type="entry name" value="COX2"/>
    <property type="match status" value="1"/>
</dbReference>
<evidence type="ECO:0000256" key="4">
    <source>
        <dbReference type="ARBA" id="ARBA00022660"/>
    </source>
</evidence>
<dbReference type="Pfam" id="PF02790">
    <property type="entry name" value="COX2_TM"/>
    <property type="match status" value="1"/>
</dbReference>
<dbReference type="SUPFAM" id="SSF49503">
    <property type="entry name" value="Cupredoxins"/>
    <property type="match status" value="1"/>
</dbReference>
<evidence type="ECO:0000313" key="21">
    <source>
        <dbReference type="EMBL" id="RDZ26086.1"/>
    </source>
</evidence>
<dbReference type="PANTHER" id="PTHR22888">
    <property type="entry name" value="CYTOCHROME C OXIDASE, SUBUNIT II"/>
    <property type="match status" value="1"/>
</dbReference>
<comment type="function">
    <text evidence="12 15">Subunits I and II form the functional core of the enzyme complex. Electrons originating in cytochrome c are transferred via heme a and Cu(A) to the binuclear center formed by heme a3 and Cu(B).</text>
</comment>
<feature type="transmembrane region" description="Helical" evidence="17">
    <location>
        <begin position="94"/>
        <end position="113"/>
    </location>
</feature>
<dbReference type="GO" id="GO:0042773">
    <property type="term" value="P:ATP synthesis coupled electron transport"/>
    <property type="evidence" value="ECO:0007669"/>
    <property type="project" value="TreeGrafter"/>
</dbReference>
<reference evidence="21 22" key="1">
    <citation type="submission" date="2018-08" db="EMBL/GenBank/DDBJ databases">
        <title>Lysobacter sp. zong2l5, whole genome shotgun sequence.</title>
        <authorList>
            <person name="Zhang X."/>
            <person name="Feng G."/>
            <person name="Zhu H."/>
        </authorList>
    </citation>
    <scope>NUCLEOTIDE SEQUENCE [LARGE SCALE GENOMIC DNA]</scope>
    <source>
        <strain evidence="22">zong2l5</strain>
    </source>
</reference>
<evidence type="ECO:0000256" key="9">
    <source>
        <dbReference type="ARBA" id="ARBA00022989"/>
    </source>
</evidence>
<dbReference type="GO" id="GO:0016491">
    <property type="term" value="F:oxidoreductase activity"/>
    <property type="evidence" value="ECO:0007669"/>
    <property type="project" value="UniProtKB-KW"/>
</dbReference>
<dbReference type="Gene3D" id="2.60.40.420">
    <property type="entry name" value="Cupredoxins - blue copper proteins"/>
    <property type="match status" value="1"/>
</dbReference>
<dbReference type="RefSeq" id="WP_115862043.1">
    <property type="nucleotide sequence ID" value="NZ_QTSU01000005.1"/>
</dbReference>
<keyword evidence="6 15" id="KW-0479">Metal-binding</keyword>
<evidence type="ECO:0000256" key="14">
    <source>
        <dbReference type="RuleBase" id="RU000456"/>
    </source>
</evidence>
<evidence type="ECO:0000256" key="7">
    <source>
        <dbReference type="ARBA" id="ARBA00022967"/>
    </source>
</evidence>
<dbReference type="GO" id="GO:0005507">
    <property type="term" value="F:copper ion binding"/>
    <property type="evidence" value="ECO:0007669"/>
    <property type="project" value="InterPro"/>
</dbReference>
<keyword evidence="10 15" id="KW-0186">Copper</keyword>
<accession>A0A371JWN8</accession>
<dbReference type="GO" id="GO:0004129">
    <property type="term" value="F:cytochrome-c oxidase activity"/>
    <property type="evidence" value="ECO:0007669"/>
    <property type="project" value="UniProtKB-EC"/>
</dbReference>
<evidence type="ECO:0000256" key="17">
    <source>
        <dbReference type="SAM" id="Phobius"/>
    </source>
</evidence>
<evidence type="ECO:0000256" key="10">
    <source>
        <dbReference type="ARBA" id="ARBA00023008"/>
    </source>
</evidence>
<evidence type="ECO:0000256" key="12">
    <source>
        <dbReference type="ARBA" id="ARBA00024688"/>
    </source>
</evidence>
<dbReference type="InterPro" id="IPR002429">
    <property type="entry name" value="CcO_II-like_C"/>
</dbReference>
<dbReference type="InterPro" id="IPR014222">
    <property type="entry name" value="Cyt_c_oxidase_su2"/>
</dbReference>
<dbReference type="GO" id="GO:0005886">
    <property type="term" value="C:plasma membrane"/>
    <property type="evidence" value="ECO:0007669"/>
    <property type="project" value="UniProtKB-SubCell"/>
</dbReference>
<proteinExistence type="inferred from homology"/>
<evidence type="ECO:0000256" key="18">
    <source>
        <dbReference type="SAM" id="SignalP"/>
    </source>
</evidence>
<dbReference type="NCBIfam" id="TIGR02866">
    <property type="entry name" value="CoxB"/>
    <property type="match status" value="1"/>
</dbReference>
<evidence type="ECO:0000256" key="15">
    <source>
        <dbReference type="RuleBase" id="RU004024"/>
    </source>
</evidence>
<dbReference type="SUPFAM" id="SSF81464">
    <property type="entry name" value="Cytochrome c oxidase subunit II-like, transmembrane region"/>
    <property type="match status" value="1"/>
</dbReference>
<evidence type="ECO:0000256" key="5">
    <source>
        <dbReference type="ARBA" id="ARBA00022692"/>
    </source>
</evidence>
<keyword evidence="7" id="KW-1278">Translocase</keyword>
<feature type="region of interest" description="Disordered" evidence="16">
    <location>
        <begin position="272"/>
        <end position="312"/>
    </location>
</feature>
<keyword evidence="4 14" id="KW-0679">Respiratory chain</keyword>
<evidence type="ECO:0000256" key="11">
    <source>
        <dbReference type="ARBA" id="ARBA00023136"/>
    </source>
</evidence>
<evidence type="ECO:0000256" key="1">
    <source>
        <dbReference type="ARBA" id="ARBA00004141"/>
    </source>
</evidence>
<keyword evidence="22" id="KW-1185">Reference proteome</keyword>
<feature type="signal peptide" evidence="18">
    <location>
        <begin position="1"/>
        <end position="26"/>
    </location>
</feature>
<evidence type="ECO:0000256" key="13">
    <source>
        <dbReference type="ARBA" id="ARBA00047816"/>
    </source>
</evidence>
<organism evidence="21 22">
    <name type="scientific">Lysobacter silvisoli</name>
    <dbReference type="NCBI Taxonomy" id="2293254"/>
    <lineage>
        <taxon>Bacteria</taxon>
        <taxon>Pseudomonadati</taxon>
        <taxon>Pseudomonadota</taxon>
        <taxon>Gammaproteobacteria</taxon>
        <taxon>Lysobacterales</taxon>
        <taxon>Lysobacteraceae</taxon>
        <taxon>Lysobacter</taxon>
    </lineage>
</organism>
<keyword evidence="8 14" id="KW-0249">Electron transport</keyword>
<dbReference type="EC" id="7.1.1.9" evidence="15"/>
<dbReference type="EMBL" id="QTSU01000005">
    <property type="protein sequence ID" value="RDZ26086.1"/>
    <property type="molecule type" value="Genomic_DNA"/>
</dbReference>
<feature type="domain" description="Cytochrome oxidase subunit II copper A binding" evidence="19">
    <location>
        <begin position="126"/>
        <end position="268"/>
    </location>
</feature>